<organism evidence="2 3">
    <name type="scientific">Cnephaeus nilssonii</name>
    <name type="common">Northern bat</name>
    <name type="synonym">Eptesicus nilssonii</name>
    <dbReference type="NCBI Taxonomy" id="3371016"/>
    <lineage>
        <taxon>Eukaryota</taxon>
        <taxon>Metazoa</taxon>
        <taxon>Chordata</taxon>
        <taxon>Craniata</taxon>
        <taxon>Vertebrata</taxon>
        <taxon>Euteleostomi</taxon>
        <taxon>Mammalia</taxon>
        <taxon>Eutheria</taxon>
        <taxon>Laurasiatheria</taxon>
        <taxon>Chiroptera</taxon>
        <taxon>Yangochiroptera</taxon>
        <taxon>Vespertilionidae</taxon>
        <taxon>Cnephaeus</taxon>
    </lineage>
</organism>
<dbReference type="Proteomes" id="UP001177744">
    <property type="component" value="Unassembled WGS sequence"/>
</dbReference>
<proteinExistence type="predicted"/>
<dbReference type="EMBL" id="JAULJE010000004">
    <property type="protein sequence ID" value="KAK1344259.1"/>
    <property type="molecule type" value="Genomic_DNA"/>
</dbReference>
<evidence type="ECO:0000313" key="3">
    <source>
        <dbReference type="Proteomes" id="UP001177744"/>
    </source>
</evidence>
<reference evidence="2" key="1">
    <citation type="submission" date="2023-06" db="EMBL/GenBank/DDBJ databases">
        <title>Reference genome for the Northern bat (Eptesicus nilssonii), a most northern bat species.</title>
        <authorList>
            <person name="Laine V.N."/>
            <person name="Pulliainen A.T."/>
            <person name="Lilley T.M."/>
        </authorList>
    </citation>
    <scope>NUCLEOTIDE SEQUENCE</scope>
    <source>
        <strain evidence="2">BLF_Eptnil</strain>
        <tissue evidence="2">Kidney</tissue>
    </source>
</reference>
<evidence type="ECO:0000256" key="1">
    <source>
        <dbReference type="SAM" id="MobiDB-lite"/>
    </source>
</evidence>
<protein>
    <submittedName>
        <fullName evidence="2">Uncharacterized protein</fullName>
    </submittedName>
</protein>
<evidence type="ECO:0000313" key="2">
    <source>
        <dbReference type="EMBL" id="KAK1344259.1"/>
    </source>
</evidence>
<gene>
    <name evidence="2" type="ORF">QTO34_014824</name>
</gene>
<comment type="caution">
    <text evidence="2">The sequence shown here is derived from an EMBL/GenBank/DDBJ whole genome shotgun (WGS) entry which is preliminary data.</text>
</comment>
<feature type="compositionally biased region" description="Polar residues" evidence="1">
    <location>
        <begin position="48"/>
        <end position="60"/>
    </location>
</feature>
<dbReference type="AlphaFoldDB" id="A0AA40I795"/>
<feature type="region of interest" description="Disordered" evidence="1">
    <location>
        <begin position="38"/>
        <end position="60"/>
    </location>
</feature>
<sequence>MQFTGVQMRVWVGTRAQQLGVQQVGWQQLGTQQEGWQQLGTQQEESVQESQDPGRQTRLS</sequence>
<keyword evidence="3" id="KW-1185">Reference proteome</keyword>
<accession>A0AA40I795</accession>
<name>A0AA40I795_CNENI</name>